<keyword evidence="2" id="KW-0648">Protein biosynthesis</keyword>
<dbReference type="Proteomes" id="UP001558632">
    <property type="component" value="Unassembled WGS sequence"/>
</dbReference>
<keyword evidence="1" id="KW-0812">Transmembrane</keyword>
<feature type="transmembrane region" description="Helical" evidence="1">
    <location>
        <begin position="21"/>
        <end position="38"/>
    </location>
</feature>
<dbReference type="EMBL" id="JBEUSY010000451">
    <property type="protein sequence ID" value="KAL1232455.1"/>
    <property type="molecule type" value="Genomic_DNA"/>
</dbReference>
<name>A0ABR3K9Y9_TRISP</name>
<sequence>MCNRYPIKTAGSDEGSNKRRSCVWLVILVSSLCVYASSGDVSGTPPELAGRSVPVSALHMRGSPKTGLPAFHSTTCWRQPALFTSSTEPIPRVKANEWQVNRSTHLQTESNKLGASSFSSSCVLSNDVGSPFGQ</sequence>
<dbReference type="GO" id="GO:0003743">
    <property type="term" value="F:translation initiation factor activity"/>
    <property type="evidence" value="ECO:0007669"/>
    <property type="project" value="UniProtKB-KW"/>
</dbReference>
<gene>
    <name evidence="2" type="ORF">TSPI_01972</name>
</gene>
<keyword evidence="3" id="KW-1185">Reference proteome</keyword>
<accession>A0ABR3K9Y9</accession>
<evidence type="ECO:0000256" key="1">
    <source>
        <dbReference type="SAM" id="Phobius"/>
    </source>
</evidence>
<evidence type="ECO:0000313" key="3">
    <source>
        <dbReference type="Proteomes" id="UP001558632"/>
    </source>
</evidence>
<evidence type="ECO:0000313" key="2">
    <source>
        <dbReference type="EMBL" id="KAL1232455.1"/>
    </source>
</evidence>
<protein>
    <submittedName>
        <fullName evidence="2">Translation initiation factor</fullName>
    </submittedName>
</protein>
<keyword evidence="1" id="KW-0472">Membrane</keyword>
<reference evidence="2 3" key="1">
    <citation type="submission" date="2024-07" db="EMBL/GenBank/DDBJ databases">
        <title>Enhanced genomic and transcriptomic resources for Trichinella pseudospiralis and T. spiralis underpin the discovery of pronounced molecular differences between stages and species.</title>
        <authorList>
            <person name="Pasi K.K."/>
            <person name="La Rosa G."/>
            <person name="Gomez-Morales M.A."/>
            <person name="Tosini F."/>
            <person name="Sumanam S."/>
            <person name="Young N.D."/>
            <person name="Chang B.C."/>
            <person name="Robin G.B."/>
        </authorList>
    </citation>
    <scope>NUCLEOTIDE SEQUENCE [LARGE SCALE GENOMIC DNA]</scope>
    <source>
        <strain evidence="2">ISS534</strain>
    </source>
</reference>
<keyword evidence="1" id="KW-1133">Transmembrane helix</keyword>
<organism evidence="2 3">
    <name type="scientific">Trichinella spiralis</name>
    <name type="common">Trichina worm</name>
    <dbReference type="NCBI Taxonomy" id="6334"/>
    <lineage>
        <taxon>Eukaryota</taxon>
        <taxon>Metazoa</taxon>
        <taxon>Ecdysozoa</taxon>
        <taxon>Nematoda</taxon>
        <taxon>Enoplea</taxon>
        <taxon>Dorylaimia</taxon>
        <taxon>Trichinellida</taxon>
        <taxon>Trichinellidae</taxon>
        <taxon>Trichinella</taxon>
    </lineage>
</organism>
<comment type="caution">
    <text evidence="2">The sequence shown here is derived from an EMBL/GenBank/DDBJ whole genome shotgun (WGS) entry which is preliminary data.</text>
</comment>
<keyword evidence="2" id="KW-0396">Initiation factor</keyword>
<proteinExistence type="predicted"/>